<dbReference type="SUPFAM" id="SSF158446">
    <property type="entry name" value="IVS-encoded protein-like"/>
    <property type="match status" value="1"/>
</dbReference>
<evidence type="ECO:0008006" key="3">
    <source>
        <dbReference type="Google" id="ProtNLM"/>
    </source>
</evidence>
<dbReference type="EMBL" id="LCPO01000013">
    <property type="protein sequence ID" value="KKU98812.1"/>
    <property type="molecule type" value="Genomic_DNA"/>
</dbReference>
<dbReference type="PANTHER" id="PTHR38471:SF2">
    <property type="entry name" value="FOUR HELIX BUNDLE PROTEIN"/>
    <property type="match status" value="1"/>
</dbReference>
<dbReference type="NCBIfam" id="TIGR02436">
    <property type="entry name" value="four helix bundle protein"/>
    <property type="match status" value="1"/>
</dbReference>
<evidence type="ECO:0000313" key="1">
    <source>
        <dbReference type="EMBL" id="KKU98812.1"/>
    </source>
</evidence>
<organism evidence="1 2">
    <name type="scientific">Candidatus Jorgensenbacteria bacterium GW2011_GWC1_48_8</name>
    <dbReference type="NCBI Taxonomy" id="1618666"/>
    <lineage>
        <taxon>Bacteria</taxon>
        <taxon>Candidatus Joergenseniibacteriota</taxon>
    </lineage>
</organism>
<dbReference type="Gene3D" id="1.20.1440.60">
    <property type="entry name" value="23S rRNA-intervening sequence"/>
    <property type="match status" value="1"/>
</dbReference>
<dbReference type="InterPro" id="IPR036583">
    <property type="entry name" value="23S_rRNA_IVS_sf"/>
</dbReference>
<dbReference type="AlphaFoldDB" id="A0A0G1UXC2"/>
<sequence>MELNDLEIYKLAKNISDASWGIYLQLDWQDKKIMGDQFISAIDSIGANIAEGFGRFHYLDRNKFNYNARGSLFESLNWLDLLLKRNKIDNVRFEELSRELKNLGVKLNNYIQSTKRIKRSTESL</sequence>
<dbReference type="PANTHER" id="PTHR38471">
    <property type="entry name" value="FOUR HELIX BUNDLE PROTEIN"/>
    <property type="match status" value="1"/>
</dbReference>
<accession>A0A0G1UXC2</accession>
<reference evidence="1 2" key="1">
    <citation type="journal article" date="2015" name="Nature">
        <title>rRNA introns, odd ribosomes, and small enigmatic genomes across a large radiation of phyla.</title>
        <authorList>
            <person name="Brown C.T."/>
            <person name="Hug L.A."/>
            <person name="Thomas B.C."/>
            <person name="Sharon I."/>
            <person name="Castelle C.J."/>
            <person name="Singh A."/>
            <person name="Wilkins M.J."/>
            <person name="Williams K.H."/>
            <person name="Banfield J.F."/>
        </authorList>
    </citation>
    <scope>NUCLEOTIDE SEQUENCE [LARGE SCALE GENOMIC DNA]</scope>
</reference>
<evidence type="ECO:0000313" key="2">
    <source>
        <dbReference type="Proteomes" id="UP000034600"/>
    </source>
</evidence>
<dbReference type="Proteomes" id="UP000034600">
    <property type="component" value="Unassembled WGS sequence"/>
</dbReference>
<protein>
    <recommendedName>
        <fullName evidence="3">Four helix bundle protein</fullName>
    </recommendedName>
</protein>
<gene>
    <name evidence="1" type="ORF">UY32_C0013G0009</name>
</gene>
<name>A0A0G1UXC2_9BACT</name>
<dbReference type="Pfam" id="PF05635">
    <property type="entry name" value="23S_rRNA_IVP"/>
    <property type="match status" value="1"/>
</dbReference>
<comment type="caution">
    <text evidence="1">The sequence shown here is derived from an EMBL/GenBank/DDBJ whole genome shotgun (WGS) entry which is preliminary data.</text>
</comment>
<dbReference type="InterPro" id="IPR012657">
    <property type="entry name" value="23S_rRNA-intervening_sequence"/>
</dbReference>
<proteinExistence type="predicted"/>